<dbReference type="PANTHER" id="PTHR30055">
    <property type="entry name" value="HTH-TYPE TRANSCRIPTIONAL REGULATOR RUTR"/>
    <property type="match status" value="1"/>
</dbReference>
<dbReference type="Pfam" id="PF00440">
    <property type="entry name" value="TetR_N"/>
    <property type="match status" value="1"/>
</dbReference>
<sequence>MGSKYSASVGRPKLSSKQILEDAAAELFLEQTYTGTTIDQVARRAGVSRNTFFNYFGSKSDLLWVDVDTALDALDTALASAASTATAASVATFAARIDTVCAALAAVAHQHPHSRVPLGFTQREIMGTSAELQASGLIRMSRAMSLIERSIGTPTVPSGTDPLVVRSFAAAVVAAAAAGAMHWASAGVARGELSDDIERAIRPVCSGFGA</sequence>
<keyword evidence="3" id="KW-0804">Transcription</keyword>
<dbReference type="PANTHER" id="PTHR30055:SF234">
    <property type="entry name" value="HTH-TYPE TRANSCRIPTIONAL REGULATOR BETI"/>
    <property type="match status" value="1"/>
</dbReference>
<dbReference type="PROSITE" id="PS50977">
    <property type="entry name" value="HTH_TETR_2"/>
    <property type="match status" value="1"/>
</dbReference>
<reference evidence="6 7" key="1">
    <citation type="submission" date="2017-02" db="EMBL/GenBank/DDBJ databases">
        <authorList>
            <person name="Peterson S.W."/>
        </authorList>
    </citation>
    <scope>NUCLEOTIDE SEQUENCE [LARGE SCALE GENOMIC DNA]</scope>
    <source>
        <strain evidence="6 7">VKM Ac-2059</strain>
    </source>
</reference>
<dbReference type="GO" id="GO:0000976">
    <property type="term" value="F:transcription cis-regulatory region binding"/>
    <property type="evidence" value="ECO:0007669"/>
    <property type="project" value="TreeGrafter"/>
</dbReference>
<dbReference type="GO" id="GO:0003700">
    <property type="term" value="F:DNA-binding transcription factor activity"/>
    <property type="evidence" value="ECO:0007669"/>
    <property type="project" value="TreeGrafter"/>
</dbReference>
<evidence type="ECO:0000313" key="7">
    <source>
        <dbReference type="Proteomes" id="UP000190857"/>
    </source>
</evidence>
<feature type="domain" description="HTH tetR-type" evidence="5">
    <location>
        <begin position="14"/>
        <end position="74"/>
    </location>
</feature>
<dbReference type="InterPro" id="IPR001647">
    <property type="entry name" value="HTH_TetR"/>
</dbReference>
<dbReference type="Pfam" id="PF17754">
    <property type="entry name" value="TetR_C_14"/>
    <property type="match status" value="1"/>
</dbReference>
<keyword evidence="7" id="KW-1185">Reference proteome</keyword>
<evidence type="ECO:0000259" key="5">
    <source>
        <dbReference type="PROSITE" id="PS50977"/>
    </source>
</evidence>
<evidence type="ECO:0000256" key="2">
    <source>
        <dbReference type="ARBA" id="ARBA00023125"/>
    </source>
</evidence>
<dbReference type="PRINTS" id="PR00455">
    <property type="entry name" value="HTHTETR"/>
</dbReference>
<dbReference type="InterPro" id="IPR041347">
    <property type="entry name" value="MftR_C"/>
</dbReference>
<dbReference type="STRING" id="123320.SAMN06309945_1370"/>
<dbReference type="SUPFAM" id="SSF46689">
    <property type="entry name" value="Homeodomain-like"/>
    <property type="match status" value="1"/>
</dbReference>
<dbReference type="InterPro" id="IPR050109">
    <property type="entry name" value="HTH-type_TetR-like_transc_reg"/>
</dbReference>
<gene>
    <name evidence="6" type="ORF">SAMN06309945_1370</name>
</gene>
<dbReference type="Proteomes" id="UP000190857">
    <property type="component" value="Unassembled WGS sequence"/>
</dbReference>
<dbReference type="OrthoDB" id="956698at2"/>
<name>A0A1T5JAM4_9MICO</name>
<protein>
    <submittedName>
        <fullName evidence="6">Transcriptional regulator, TetR family</fullName>
    </submittedName>
</protein>
<proteinExistence type="predicted"/>
<evidence type="ECO:0000256" key="3">
    <source>
        <dbReference type="ARBA" id="ARBA00023163"/>
    </source>
</evidence>
<dbReference type="AlphaFoldDB" id="A0A1T5JAM4"/>
<dbReference type="Gene3D" id="1.10.357.10">
    <property type="entry name" value="Tetracycline Repressor, domain 2"/>
    <property type="match status" value="1"/>
</dbReference>
<organism evidence="6 7">
    <name type="scientific">Okibacterium fritillariae</name>
    <dbReference type="NCBI Taxonomy" id="123320"/>
    <lineage>
        <taxon>Bacteria</taxon>
        <taxon>Bacillati</taxon>
        <taxon>Actinomycetota</taxon>
        <taxon>Actinomycetes</taxon>
        <taxon>Micrococcales</taxon>
        <taxon>Microbacteriaceae</taxon>
        <taxon>Okibacterium</taxon>
    </lineage>
</organism>
<evidence type="ECO:0000313" key="6">
    <source>
        <dbReference type="EMBL" id="SKC48298.1"/>
    </source>
</evidence>
<dbReference type="EMBL" id="FUZP01000001">
    <property type="protein sequence ID" value="SKC48298.1"/>
    <property type="molecule type" value="Genomic_DNA"/>
</dbReference>
<evidence type="ECO:0000256" key="4">
    <source>
        <dbReference type="PROSITE-ProRule" id="PRU00335"/>
    </source>
</evidence>
<dbReference type="Gene3D" id="1.10.10.60">
    <property type="entry name" value="Homeodomain-like"/>
    <property type="match status" value="1"/>
</dbReference>
<keyword evidence="2 4" id="KW-0238">DNA-binding</keyword>
<accession>A0A1T5JAM4</accession>
<feature type="DNA-binding region" description="H-T-H motif" evidence="4">
    <location>
        <begin position="37"/>
        <end position="56"/>
    </location>
</feature>
<keyword evidence="1" id="KW-0805">Transcription regulation</keyword>
<evidence type="ECO:0000256" key="1">
    <source>
        <dbReference type="ARBA" id="ARBA00023015"/>
    </source>
</evidence>
<dbReference type="InterPro" id="IPR009057">
    <property type="entry name" value="Homeodomain-like_sf"/>
</dbReference>